<comment type="caution">
    <text evidence="2">The sequence shown here is derived from an EMBL/GenBank/DDBJ whole genome shotgun (WGS) entry which is preliminary data.</text>
</comment>
<dbReference type="Proteomes" id="UP001596306">
    <property type="component" value="Unassembled WGS sequence"/>
</dbReference>
<evidence type="ECO:0008006" key="4">
    <source>
        <dbReference type="Google" id="ProtNLM"/>
    </source>
</evidence>
<keyword evidence="3" id="KW-1185">Reference proteome</keyword>
<proteinExistence type="predicted"/>
<accession>A0ABW1V975</accession>
<protein>
    <recommendedName>
        <fullName evidence="4">MacB-like periplasmic core domain-containing protein</fullName>
    </recommendedName>
</protein>
<evidence type="ECO:0000313" key="3">
    <source>
        <dbReference type="Proteomes" id="UP001596306"/>
    </source>
</evidence>
<reference evidence="3" key="1">
    <citation type="journal article" date="2019" name="Int. J. Syst. Evol. Microbiol.">
        <title>The Global Catalogue of Microorganisms (GCM) 10K type strain sequencing project: providing services to taxonomists for standard genome sequencing and annotation.</title>
        <authorList>
            <consortium name="The Broad Institute Genomics Platform"/>
            <consortium name="The Broad Institute Genome Sequencing Center for Infectious Disease"/>
            <person name="Wu L."/>
            <person name="Ma J."/>
        </authorList>
    </citation>
    <scope>NUCLEOTIDE SEQUENCE [LARGE SCALE GENOMIC DNA]</scope>
    <source>
        <strain evidence="3">CCUG 43304</strain>
    </source>
</reference>
<organism evidence="2 3">
    <name type="scientific">Luethyella okanaganae</name>
    <dbReference type="NCBI Taxonomy" id="69372"/>
    <lineage>
        <taxon>Bacteria</taxon>
        <taxon>Bacillati</taxon>
        <taxon>Actinomycetota</taxon>
        <taxon>Actinomycetes</taxon>
        <taxon>Micrococcales</taxon>
        <taxon>Microbacteriaceae</taxon>
        <taxon>Luethyella</taxon>
    </lineage>
</organism>
<evidence type="ECO:0000313" key="2">
    <source>
        <dbReference type="EMBL" id="MFC6354583.1"/>
    </source>
</evidence>
<name>A0ABW1V975_9MICO</name>
<keyword evidence="1" id="KW-1133">Transmembrane helix</keyword>
<sequence>MIGYQLGTAVKELVSLRFRTFLLILQVVVVAASLSLTLNDTLRSANDLRLASELGVENVSYFTIYYDDARAPDINERMGTLLADTLNAKTADYSVIKNNYFDGAQLDAPILVVLGGFADAYHLPNDTAEHDAVLIGSNVHQYQPGDVLELGTRHVTIDGRLTAGASYLDPWMGYDSLDDRIVLLSTYERFSEANAADVWQQEVVGRTVLFDPSDQLIDSYVEAASSTGGIEVVPQHLSQRVSTVYEAQLGKSGMFLLFFACLLIVLLGTIVSTVDALIASNLRRYSIERLYGANNGHIVLRVNLFLAAAFSVPSTLIFAGFAAVTVNVGQVLAIAIAAVLVAHVILSIRVLVTLRRASVTSMLRKE</sequence>
<evidence type="ECO:0000256" key="1">
    <source>
        <dbReference type="SAM" id="Phobius"/>
    </source>
</evidence>
<dbReference type="RefSeq" id="WP_386726177.1">
    <property type="nucleotide sequence ID" value="NZ_JBHSTP010000001.1"/>
</dbReference>
<feature type="transmembrane region" description="Helical" evidence="1">
    <location>
        <begin position="21"/>
        <end position="38"/>
    </location>
</feature>
<dbReference type="EMBL" id="JBHSTP010000001">
    <property type="protein sequence ID" value="MFC6354583.1"/>
    <property type="molecule type" value="Genomic_DNA"/>
</dbReference>
<keyword evidence="1" id="KW-0812">Transmembrane</keyword>
<feature type="transmembrane region" description="Helical" evidence="1">
    <location>
        <begin position="254"/>
        <end position="278"/>
    </location>
</feature>
<feature type="transmembrane region" description="Helical" evidence="1">
    <location>
        <begin position="298"/>
        <end position="324"/>
    </location>
</feature>
<keyword evidence="1" id="KW-0472">Membrane</keyword>
<gene>
    <name evidence="2" type="ORF">ACFQB0_00445</name>
</gene>
<feature type="transmembrane region" description="Helical" evidence="1">
    <location>
        <begin position="330"/>
        <end position="352"/>
    </location>
</feature>